<dbReference type="InterPro" id="IPR029452">
    <property type="entry name" value="RICTOR_V"/>
</dbReference>
<dbReference type="GO" id="GO:0031932">
    <property type="term" value="C:TORC2 complex"/>
    <property type="evidence" value="ECO:0007669"/>
    <property type="project" value="InterPro"/>
</dbReference>
<dbReference type="EMBL" id="JXLN01013393">
    <property type="protein sequence ID" value="KPM09338.1"/>
    <property type="molecule type" value="Genomic_DNA"/>
</dbReference>
<feature type="region of interest" description="Disordered" evidence="1">
    <location>
        <begin position="1392"/>
        <end position="1426"/>
    </location>
</feature>
<feature type="region of interest" description="Disordered" evidence="1">
    <location>
        <begin position="1472"/>
        <end position="1492"/>
    </location>
</feature>
<dbReference type="GO" id="GO:0043539">
    <property type="term" value="F:protein serine/threonine kinase activator activity"/>
    <property type="evidence" value="ECO:0007669"/>
    <property type="project" value="TreeGrafter"/>
</dbReference>
<feature type="compositionally biased region" description="Low complexity" evidence="1">
    <location>
        <begin position="1482"/>
        <end position="1491"/>
    </location>
</feature>
<dbReference type="Pfam" id="PF14663">
    <property type="entry name" value="RasGEF_N_2"/>
    <property type="match status" value="1"/>
</dbReference>
<feature type="region of interest" description="Disordered" evidence="1">
    <location>
        <begin position="1227"/>
        <end position="1248"/>
    </location>
</feature>
<comment type="caution">
    <text evidence="6">The sequence shown here is derived from an EMBL/GenBank/DDBJ whole genome shotgun (WGS) entry which is preliminary data.</text>
</comment>
<evidence type="ECO:0000259" key="5">
    <source>
        <dbReference type="SMART" id="SM01310"/>
    </source>
</evidence>
<feature type="transmembrane region" description="Helical" evidence="2">
    <location>
        <begin position="1673"/>
        <end position="1693"/>
    </location>
</feature>
<dbReference type="SMART" id="SM01303">
    <property type="entry name" value="RasGEF_N_2"/>
    <property type="match status" value="1"/>
</dbReference>
<dbReference type="OrthoDB" id="271111at2759"/>
<evidence type="ECO:0000259" key="3">
    <source>
        <dbReference type="SMART" id="SM01307"/>
    </source>
</evidence>
<dbReference type="Pfam" id="PF14664">
    <property type="entry name" value="RICTOR_N"/>
    <property type="match status" value="3"/>
</dbReference>
<dbReference type="SMART" id="SM01308">
    <property type="entry name" value="RICTOR_N"/>
    <property type="match status" value="1"/>
</dbReference>
<proteinExistence type="predicted"/>
<feature type="compositionally biased region" description="Polar residues" evidence="1">
    <location>
        <begin position="1392"/>
        <end position="1425"/>
    </location>
</feature>
<sequence length="1703" mass="193763">MQPNFTRIKLSAMPNLRISLFHEIAEVRAACLRAIRYFVQSKQTLQVLLELQLQHLIARSLDIILDNRIERIQAFRLVRHMMAIDPKLFPLALARCLCSIANDNLLEKDTLLRACWATIAELTIVNAKISSKSGCINALIRCVLHAVTGFNSSEYDDLLQPSKNRNLTNGLGGMNTTITIPFTNIAISEAILASFMYLYNFPETRRLLFPNGSDLFHFVSPFTDRYSFFHASKAVALRYRLDGNVFDDFNQNQQMDPIQNQRMNRNDLTRDYKLPGLHQQQLNNHNNYEQRQIRYLACKNTILSILRSWPGLFFMCRIGRLSSSSLRREEKHRLHIRKLDFRNILPTKWHFEKEFDVNKQFRNSFDVLNPLESLIIIFHLPYAEVHRYLLEMFAELFNLYLPDCLDDLDAVIRCVYHNHYPVNRTKSCKSSQNTMSSKTCYPDEWQLYDGFVAKEAEDILPNLFHNRLNIVVNYHALLLQSLIEFGLLEALIDLILDSSDKQSVNFATILTAELLYLTGKYLPTSIYAHRCQSLPTLVAASISNCRGRRNRALMAISNFNRIHNIKKNGRPPASLFLEQQIYFCNHTAIDLNRSMDQIAINQSVSNAQKAQSFSSNRIQDESILILIRNSGVLRKSSYKDWNWDMIADLLKQPNEFIRRLEDREIRSLIQRLTQFYSPSNREFSTIMKNSCSTNQTEPTTPTVSNFLSNSNQQENSYCDNPRTICMVAIYFIDFLLKSDENKITEFVEDFIFDLEKCLKNVANKCPSIDEILTPSRLLSTLSSYYFLLLGRFTHFPNGRNWLRRTHIYQYLHDIINLSINEVYIKLIVSSLDYSEPSFSRSILSKVLTSPIESSRIYATKFMRVLLRLGVPDFSKWGVEFLITQLYDQSSAISHESLHILDEACSENNVYLEKILLHRPALLNLGDRGILFFARFASHPSGLRMLYETNMLQNEIDRWRSHYCLRYVRFVEDSINDCFSCHQKSGTGKYGRRSDRKHFPSIKSTCMSAYLAPHLYGQLVQSMNGLQVVIQNMLLEDSLSIVKSQIDHYLNKNEKKFSNELEVLRMKSALWSVGHIASTEIGIDYVIKCDHQIINSIVILAEQSNVISLRSTAFYVICLISSTLKGSEILDCFGWSSIQHSHHDNFPIDQQQFENFHLSPRMLQMNINWEEHHSINPPKSIVSIPSCYFSDLNVEEGFHLNSSNNSHLNSNPNYQFSVSSSSSGSSSYISVLPSNHHHQSSSKQLSASKSYSNNLANKTMPEMKSAIKVGTSNSSHSHTLSASSTISLDSNVSSIGLLMPTASDDNDRIRSSSDCVKNIDGKFVGSSSAANCDNQLLNSATNPIKAEFKDSGIVDQSQSDQSMSVRFSRDVISPLPRSRKISAPCFSMSNNVKYRSDSNESGQTNNTGSRSTSFTEYSTVSSNLSQDPIDLGEKMERSVSFMKNDGGFSCKEEWPLMAIKSSPMQIYQSSLRSNRPMHGGTKSSLSSISSNSSHRRAPSIVAMKSSDPYPSPIDAYGYAQLRAIQKIRIFSLSHRDLSDLPQNDLIFGPFTTKESKPSPPARIISSNDSDDHGLMMMTQSKLRTLSGSSQMSTLSEEYNLNEKELASNVDANDDIKANDASNSNKINSDNISSISSCQFPSSPSSSSTISSMCLALPQTLSSIFHIDESKTVCFIFLMFFIPNKFSYLIIFLSIQLPDDRNIFE</sequence>
<dbReference type="PANTHER" id="PTHR13298:SF11">
    <property type="entry name" value="RAPAMYCIN-INSENSITIVE COMPANION OF MTOR"/>
    <property type="match status" value="1"/>
</dbReference>
<dbReference type="SMART" id="SM01307">
    <property type="entry name" value="RICTOR_M"/>
    <property type="match status" value="1"/>
</dbReference>
<name>A0A132AEC5_SARSC</name>
<dbReference type="SMART" id="SM01310">
    <property type="entry name" value="RICTOR_V"/>
    <property type="match status" value="1"/>
</dbReference>
<dbReference type="PANTHER" id="PTHR13298">
    <property type="entry name" value="CYTOSOLIC REGULATOR PIANISSIMO"/>
    <property type="match status" value="1"/>
</dbReference>
<evidence type="ECO:0000313" key="7">
    <source>
        <dbReference type="Proteomes" id="UP000616769"/>
    </source>
</evidence>
<gene>
    <name evidence="6" type="ORF">QR98_0078720</name>
</gene>
<protein>
    <submittedName>
        <fullName evidence="6">Rapamycin-insensitive companion of mTOR-like protein</fullName>
    </submittedName>
</protein>
<feature type="domain" description="Rapamycin-insensitive companion of mTOR middle" evidence="3">
    <location>
        <begin position="618"/>
        <end position="868"/>
    </location>
</feature>
<dbReference type="GO" id="GO:0038203">
    <property type="term" value="P:TORC2 signaling"/>
    <property type="evidence" value="ECO:0007669"/>
    <property type="project" value="TreeGrafter"/>
</dbReference>
<dbReference type="InterPro" id="IPR029453">
    <property type="entry name" value="Rictor_IV"/>
</dbReference>
<keyword evidence="2" id="KW-0812">Transmembrane</keyword>
<evidence type="ECO:0000256" key="2">
    <source>
        <dbReference type="SAM" id="Phobius"/>
    </source>
</evidence>
<organism evidence="6 7">
    <name type="scientific">Sarcoptes scabiei</name>
    <name type="common">Itch mite</name>
    <name type="synonym">Acarus scabiei</name>
    <dbReference type="NCBI Taxonomy" id="52283"/>
    <lineage>
        <taxon>Eukaryota</taxon>
        <taxon>Metazoa</taxon>
        <taxon>Ecdysozoa</taxon>
        <taxon>Arthropoda</taxon>
        <taxon>Chelicerata</taxon>
        <taxon>Arachnida</taxon>
        <taxon>Acari</taxon>
        <taxon>Acariformes</taxon>
        <taxon>Sarcoptiformes</taxon>
        <taxon>Astigmata</taxon>
        <taxon>Psoroptidia</taxon>
        <taxon>Sarcoptoidea</taxon>
        <taxon>Sarcoptidae</taxon>
        <taxon>Sarcoptinae</taxon>
        <taxon>Sarcoptes</taxon>
    </lineage>
</organism>
<dbReference type="Proteomes" id="UP000616769">
    <property type="component" value="Unassembled WGS sequence"/>
</dbReference>
<dbReference type="InterPro" id="IPR028267">
    <property type="entry name" value="Pianissimo_N"/>
</dbReference>
<dbReference type="InterPro" id="IPR029451">
    <property type="entry name" value="RICTOR_M"/>
</dbReference>
<dbReference type="GO" id="GO:0051897">
    <property type="term" value="P:positive regulation of phosphatidylinositol 3-kinase/protein kinase B signal transduction"/>
    <property type="evidence" value="ECO:0007669"/>
    <property type="project" value="TreeGrafter"/>
</dbReference>
<feature type="region of interest" description="Disordered" evidence="1">
    <location>
        <begin position="1549"/>
        <end position="1572"/>
    </location>
</feature>
<feature type="domain" description="Rapamycin-insensitive companion of mTOR N-terminal" evidence="4">
    <location>
        <begin position="8"/>
        <end position="523"/>
    </location>
</feature>
<evidence type="ECO:0000313" key="6">
    <source>
        <dbReference type="EMBL" id="KPM09338.1"/>
    </source>
</evidence>
<dbReference type="Pfam" id="PF14666">
    <property type="entry name" value="RICTOR_M"/>
    <property type="match status" value="1"/>
</dbReference>
<feature type="domain" description="Rapamycin-insensitive companion of mTOR" evidence="5">
    <location>
        <begin position="1062"/>
        <end position="1136"/>
    </location>
</feature>
<keyword evidence="2" id="KW-0472">Membrane</keyword>
<dbReference type="VEuPathDB" id="VectorBase:SSCA005999"/>
<keyword evidence="2" id="KW-1133">Transmembrane helix</keyword>
<evidence type="ECO:0000256" key="1">
    <source>
        <dbReference type="SAM" id="MobiDB-lite"/>
    </source>
</evidence>
<reference evidence="6 7" key="1">
    <citation type="journal article" date="2015" name="Parasit. Vectors">
        <title>Draft genome of the scabies mite.</title>
        <authorList>
            <person name="Rider S.D.Jr."/>
            <person name="Morgan M.S."/>
            <person name="Arlian L.G."/>
        </authorList>
    </citation>
    <scope>NUCLEOTIDE SEQUENCE [LARGE SCALE GENOMIC DNA]</scope>
    <source>
        <strain evidence="6">Arlian Lab</strain>
    </source>
</reference>
<dbReference type="Pfam" id="PF14668">
    <property type="entry name" value="RICTOR_V"/>
    <property type="match status" value="1"/>
</dbReference>
<accession>A0A132AEC5</accession>
<dbReference type="InterPro" id="IPR028268">
    <property type="entry name" value="Pianissimo_fam"/>
</dbReference>
<evidence type="ECO:0000259" key="4">
    <source>
        <dbReference type="SMART" id="SM01308"/>
    </source>
</evidence>